<gene>
    <name evidence="1" type="ORF">CXU22_03380</name>
</gene>
<dbReference type="OrthoDB" id="9999127at2"/>
<sequence>MKGEVLNPVEMVHRLACCCTQEGVMASEVAVLTAVAAQPSIASGMVVKRTGLSAPNTIRVLNLLADTGDVTFVLEKPVRVDHPPVRRHFFVTAGGMKRIRRFLCALGWEEGWVFLVPELGVRMNAVEMVSRLACCCTRERLMASQVAVLTAVVRQPSITSAMMERVTGLSLTNSIRILNYLTEAGDVTFIPEKEPRLGRRPMKRHFYVTPGGISTVRQVVGHLGWGGFNGVRITGETEGGDLFRL</sequence>
<dbReference type="AlphaFoldDB" id="A0A2N8HF01"/>
<dbReference type="EMBL" id="PJKA01000006">
    <property type="protein sequence ID" value="PNC18850.1"/>
    <property type="molecule type" value="Genomic_DNA"/>
</dbReference>
<protein>
    <submittedName>
        <fullName evidence="1">Uncharacterized protein</fullName>
    </submittedName>
</protein>
<comment type="caution">
    <text evidence="1">The sequence shown here is derived from an EMBL/GenBank/DDBJ whole genome shotgun (WGS) entry which is preliminary data.</text>
</comment>
<proteinExistence type="predicted"/>
<reference evidence="1 2" key="1">
    <citation type="journal article" date="2017" name="BMC Genomics">
        <title>Genome sequencing of 39 Akkermansia muciniphila isolates reveals its population structure, genomic and functional diverisity, and global distribution in mammalian gut microbiotas.</title>
        <authorList>
            <person name="Guo X."/>
            <person name="Li S."/>
            <person name="Zhang J."/>
            <person name="Wu F."/>
            <person name="Li X."/>
            <person name="Wu D."/>
            <person name="Zhang M."/>
            <person name="Ou Z."/>
            <person name="Jie Z."/>
            <person name="Yan Q."/>
            <person name="Li P."/>
            <person name="Yi J."/>
            <person name="Peng Y."/>
        </authorList>
    </citation>
    <scope>NUCLEOTIDE SEQUENCE [LARGE SCALE GENOMIC DNA]</scope>
    <source>
        <strain evidence="1 2">GP24</strain>
    </source>
</reference>
<evidence type="ECO:0000313" key="2">
    <source>
        <dbReference type="Proteomes" id="UP000236000"/>
    </source>
</evidence>
<dbReference type="RefSeq" id="WP_102712558.1">
    <property type="nucleotide sequence ID" value="NZ_PJKA01000006.1"/>
</dbReference>
<evidence type="ECO:0000313" key="1">
    <source>
        <dbReference type="EMBL" id="PNC18850.1"/>
    </source>
</evidence>
<dbReference type="Proteomes" id="UP000236000">
    <property type="component" value="Unassembled WGS sequence"/>
</dbReference>
<organism evidence="1 2">
    <name type="scientific">Akkermansia muciniphila</name>
    <dbReference type="NCBI Taxonomy" id="239935"/>
    <lineage>
        <taxon>Bacteria</taxon>
        <taxon>Pseudomonadati</taxon>
        <taxon>Verrucomicrobiota</taxon>
        <taxon>Verrucomicrobiia</taxon>
        <taxon>Verrucomicrobiales</taxon>
        <taxon>Akkermansiaceae</taxon>
        <taxon>Akkermansia</taxon>
    </lineage>
</organism>
<name>A0A2N8HF01_9BACT</name>
<accession>A0A2N8HF01</accession>